<evidence type="ECO:0000259" key="7">
    <source>
        <dbReference type="PROSITE" id="PS50850"/>
    </source>
</evidence>
<dbReference type="PROSITE" id="PS50850">
    <property type="entry name" value="MFS"/>
    <property type="match status" value="1"/>
</dbReference>
<keyword evidence="3 6" id="KW-1133">Transmembrane helix</keyword>
<dbReference type="InterPro" id="IPR011701">
    <property type="entry name" value="MFS"/>
</dbReference>
<evidence type="ECO:0000256" key="3">
    <source>
        <dbReference type="ARBA" id="ARBA00022989"/>
    </source>
</evidence>
<dbReference type="Proteomes" id="UP000224634">
    <property type="component" value="Unassembled WGS sequence"/>
</dbReference>
<feature type="transmembrane region" description="Helical" evidence="6">
    <location>
        <begin position="47"/>
        <end position="69"/>
    </location>
</feature>
<gene>
    <name evidence="8" type="ORF">AJ80_03348</name>
</gene>
<dbReference type="PRINTS" id="PR01036">
    <property type="entry name" value="TCRTETB"/>
</dbReference>
<dbReference type="EMBL" id="PDNA01000037">
    <property type="protein sequence ID" value="PGH21298.1"/>
    <property type="molecule type" value="Genomic_DNA"/>
</dbReference>
<feature type="transmembrane region" description="Helical" evidence="6">
    <location>
        <begin position="204"/>
        <end position="224"/>
    </location>
</feature>
<feature type="transmembrane region" description="Helical" evidence="6">
    <location>
        <begin position="114"/>
        <end position="134"/>
    </location>
</feature>
<evidence type="ECO:0000256" key="6">
    <source>
        <dbReference type="SAM" id="Phobius"/>
    </source>
</evidence>
<feature type="transmembrane region" description="Helical" evidence="6">
    <location>
        <begin position="396"/>
        <end position="413"/>
    </location>
</feature>
<feature type="transmembrane region" description="Helical" evidence="6">
    <location>
        <begin position="461"/>
        <end position="478"/>
    </location>
</feature>
<evidence type="ECO:0000313" key="8">
    <source>
        <dbReference type="EMBL" id="PGH21298.1"/>
    </source>
</evidence>
<dbReference type="GO" id="GO:0022857">
    <property type="term" value="F:transmembrane transporter activity"/>
    <property type="evidence" value="ECO:0007669"/>
    <property type="project" value="InterPro"/>
</dbReference>
<dbReference type="SUPFAM" id="SSF103473">
    <property type="entry name" value="MFS general substrate transporter"/>
    <property type="match status" value="1"/>
</dbReference>
<dbReference type="STRING" id="1447883.A0A2B7YKD4"/>
<dbReference type="Gene3D" id="1.20.1250.20">
    <property type="entry name" value="MFS general substrate transporter like domains"/>
    <property type="match status" value="1"/>
</dbReference>
<dbReference type="InterPro" id="IPR020846">
    <property type="entry name" value="MFS_dom"/>
</dbReference>
<dbReference type="InterPro" id="IPR036259">
    <property type="entry name" value="MFS_trans_sf"/>
</dbReference>
<comment type="subcellular location">
    <subcellularLocation>
        <location evidence="1">Membrane</location>
        <topology evidence="1">Multi-pass membrane protein</topology>
    </subcellularLocation>
</comment>
<keyword evidence="9" id="KW-1185">Reference proteome</keyword>
<sequence>MAEAATPEKDEQISRNAAGHGPCQETEKCEAIPEIPYTIFQPRERKLIVLLVGFAAITSPLTATVYFPLLPMLRSQFNVSSQDINLTLTIYVIFQAISPAIFGPLSDAIGRRPVFLITLAIYGLGNLTLAINLSNYPVLLFARAIQSLGASATFAISYGIIADICVPSERGSMAGLVNTTLNLGTCIGPILGGLVAYLSGNTRWIFVALTAVAVLLLLLVGLFLPETGRNIVGNGGQRLRESLWQESWWQLLAKHTIRRSATKAELPDSIKTPGNPLYESLKTLDARSFLASLRIIFYPEAFVALWIHGSFYAVDYSMSAAVPDIYKTVYGFNELMVGLSFVPRGVGIMVGGYCNGKLMDHHYRVIAKRNNVTVDKVKGDDMATFPIEHARSRGSFVLLAIATATLLGYGWAVKERIHFSIPLILQLIQGFWGTCFYTMYNTLLVDMFSDNASTAAASASVFRCTMAAVAVAILQPLLDALDRGWYFTVLGLWSGIGGVFAVWLLRRKGMKWRQKRQSRANRTNAPGSGGSE</sequence>
<protein>
    <recommendedName>
        <fullName evidence="7">Major facilitator superfamily (MFS) profile domain-containing protein</fullName>
    </recommendedName>
</protein>
<feature type="transmembrane region" description="Helical" evidence="6">
    <location>
        <begin position="84"/>
        <end position="102"/>
    </location>
</feature>
<comment type="caution">
    <text evidence="8">The sequence shown here is derived from an EMBL/GenBank/DDBJ whole genome shotgun (WGS) entry which is preliminary data.</text>
</comment>
<keyword evidence="4 6" id="KW-0472">Membrane</keyword>
<feature type="transmembrane region" description="Helical" evidence="6">
    <location>
        <begin position="140"/>
        <end position="161"/>
    </location>
</feature>
<reference evidence="8 9" key="1">
    <citation type="submission" date="2017-10" db="EMBL/GenBank/DDBJ databases">
        <title>Comparative genomics in systemic dimorphic fungi from Ajellomycetaceae.</title>
        <authorList>
            <person name="Munoz J.F."/>
            <person name="Mcewen J.G."/>
            <person name="Clay O.K."/>
            <person name="Cuomo C.A."/>
        </authorList>
    </citation>
    <scope>NUCLEOTIDE SEQUENCE [LARGE SCALE GENOMIC DNA]</scope>
    <source>
        <strain evidence="8 9">UAMH7299</strain>
    </source>
</reference>
<dbReference type="AlphaFoldDB" id="A0A2B7YKD4"/>
<feature type="transmembrane region" description="Helical" evidence="6">
    <location>
        <begin position="334"/>
        <end position="354"/>
    </location>
</feature>
<feature type="region of interest" description="Disordered" evidence="5">
    <location>
        <begin position="1"/>
        <end position="25"/>
    </location>
</feature>
<feature type="compositionally biased region" description="Basic and acidic residues" evidence="5">
    <location>
        <begin position="1"/>
        <end position="13"/>
    </location>
</feature>
<evidence type="ECO:0000313" key="9">
    <source>
        <dbReference type="Proteomes" id="UP000224634"/>
    </source>
</evidence>
<feature type="transmembrane region" description="Helical" evidence="6">
    <location>
        <begin position="484"/>
        <end position="505"/>
    </location>
</feature>
<proteinExistence type="predicted"/>
<organism evidence="8 9">
    <name type="scientific">Polytolypa hystricis (strain UAMH7299)</name>
    <dbReference type="NCBI Taxonomy" id="1447883"/>
    <lineage>
        <taxon>Eukaryota</taxon>
        <taxon>Fungi</taxon>
        <taxon>Dikarya</taxon>
        <taxon>Ascomycota</taxon>
        <taxon>Pezizomycotina</taxon>
        <taxon>Eurotiomycetes</taxon>
        <taxon>Eurotiomycetidae</taxon>
        <taxon>Onygenales</taxon>
        <taxon>Onygenales incertae sedis</taxon>
        <taxon>Polytolypa</taxon>
    </lineage>
</organism>
<feature type="transmembrane region" description="Helical" evidence="6">
    <location>
        <begin position="419"/>
        <end position="440"/>
    </location>
</feature>
<accession>A0A2B7YKD4</accession>
<dbReference type="Pfam" id="PF07690">
    <property type="entry name" value="MFS_1"/>
    <property type="match status" value="1"/>
</dbReference>
<evidence type="ECO:0000256" key="2">
    <source>
        <dbReference type="ARBA" id="ARBA00022692"/>
    </source>
</evidence>
<evidence type="ECO:0000256" key="1">
    <source>
        <dbReference type="ARBA" id="ARBA00004141"/>
    </source>
</evidence>
<feature type="transmembrane region" description="Helical" evidence="6">
    <location>
        <begin position="295"/>
        <end position="314"/>
    </location>
</feature>
<dbReference type="GO" id="GO:0005886">
    <property type="term" value="C:plasma membrane"/>
    <property type="evidence" value="ECO:0007669"/>
    <property type="project" value="TreeGrafter"/>
</dbReference>
<dbReference type="OrthoDB" id="3936150at2759"/>
<evidence type="ECO:0000256" key="4">
    <source>
        <dbReference type="ARBA" id="ARBA00023136"/>
    </source>
</evidence>
<dbReference type="PANTHER" id="PTHR23502:SF151">
    <property type="entry name" value="MAJOR FACILITATOR SUPERFAMILY (MFS) PROFILE DOMAIN-CONTAINING PROTEIN"/>
    <property type="match status" value="1"/>
</dbReference>
<feature type="domain" description="Major facilitator superfamily (MFS) profile" evidence="7">
    <location>
        <begin position="48"/>
        <end position="509"/>
    </location>
</feature>
<dbReference type="Gene3D" id="1.20.1720.10">
    <property type="entry name" value="Multidrug resistance protein D"/>
    <property type="match status" value="1"/>
</dbReference>
<keyword evidence="2 6" id="KW-0812">Transmembrane</keyword>
<name>A0A2B7YKD4_POLH7</name>
<evidence type="ECO:0000256" key="5">
    <source>
        <dbReference type="SAM" id="MobiDB-lite"/>
    </source>
</evidence>
<feature type="transmembrane region" description="Helical" evidence="6">
    <location>
        <begin position="173"/>
        <end position="198"/>
    </location>
</feature>
<dbReference type="PANTHER" id="PTHR23502">
    <property type="entry name" value="MAJOR FACILITATOR SUPERFAMILY"/>
    <property type="match status" value="1"/>
</dbReference>